<name>A0A1R3GZ96_9ROSI</name>
<keyword evidence="1" id="KW-0808">Transferase</keyword>
<dbReference type="InterPro" id="IPR046960">
    <property type="entry name" value="PPR_At4g14850-like_plant"/>
</dbReference>
<accession>A0A1R3GZ96</accession>
<dbReference type="CDD" id="cd01941">
    <property type="entry name" value="YeiC_kinase_like"/>
    <property type="match status" value="1"/>
</dbReference>
<dbReference type="InterPro" id="IPR004345">
    <property type="entry name" value="TB2_DP1_HVA22"/>
</dbReference>
<dbReference type="Pfam" id="PF13041">
    <property type="entry name" value="PPR_2"/>
    <property type="match status" value="1"/>
</dbReference>
<dbReference type="FunFam" id="1.25.40.10:FF:000090">
    <property type="entry name" value="Pentatricopeptide repeat-containing protein, chloroplastic"/>
    <property type="match status" value="1"/>
</dbReference>
<dbReference type="GO" id="GO:0016301">
    <property type="term" value="F:kinase activity"/>
    <property type="evidence" value="ECO:0007669"/>
    <property type="project" value="UniProtKB-KW"/>
</dbReference>
<keyword evidence="2" id="KW-0677">Repeat</keyword>
<comment type="caution">
    <text evidence="6">The sequence shown here is derived from an EMBL/GenBank/DDBJ whole genome shotgun (WGS) entry which is preliminary data.</text>
</comment>
<evidence type="ECO:0000313" key="6">
    <source>
        <dbReference type="EMBL" id="OMO63419.1"/>
    </source>
</evidence>
<evidence type="ECO:0000256" key="4">
    <source>
        <dbReference type="PROSITE-ProRule" id="PRU00708"/>
    </source>
</evidence>
<dbReference type="PROSITE" id="PS51375">
    <property type="entry name" value="PPR"/>
    <property type="match status" value="3"/>
</dbReference>
<dbReference type="InterPro" id="IPR029056">
    <property type="entry name" value="Ribokinase-like"/>
</dbReference>
<dbReference type="InterPro" id="IPR011611">
    <property type="entry name" value="PfkB_dom"/>
</dbReference>
<feature type="domain" description="Carbohydrate kinase PfkB" evidence="5">
    <location>
        <begin position="13"/>
        <end position="269"/>
    </location>
</feature>
<dbReference type="FunFam" id="1.25.40.10:FF:000442">
    <property type="entry name" value="Pentatricopeptide repeat-containing protein At3g49710"/>
    <property type="match status" value="1"/>
</dbReference>
<dbReference type="SUPFAM" id="SSF53613">
    <property type="entry name" value="Ribokinase-like"/>
    <property type="match status" value="1"/>
</dbReference>
<dbReference type="Gene3D" id="1.25.40.10">
    <property type="entry name" value="Tetratricopeptide repeat domain"/>
    <property type="match status" value="3"/>
</dbReference>
<dbReference type="AlphaFoldDB" id="A0A1R3GZ96"/>
<dbReference type="PROSITE" id="PS00583">
    <property type="entry name" value="PFKB_KINASES_1"/>
    <property type="match status" value="1"/>
</dbReference>
<dbReference type="OrthoDB" id="198885at2759"/>
<organism evidence="6 7">
    <name type="scientific">Corchorus olitorius</name>
    <dbReference type="NCBI Taxonomy" id="93759"/>
    <lineage>
        <taxon>Eukaryota</taxon>
        <taxon>Viridiplantae</taxon>
        <taxon>Streptophyta</taxon>
        <taxon>Embryophyta</taxon>
        <taxon>Tracheophyta</taxon>
        <taxon>Spermatophyta</taxon>
        <taxon>Magnoliopsida</taxon>
        <taxon>eudicotyledons</taxon>
        <taxon>Gunneridae</taxon>
        <taxon>Pentapetalae</taxon>
        <taxon>rosids</taxon>
        <taxon>malvids</taxon>
        <taxon>Malvales</taxon>
        <taxon>Malvaceae</taxon>
        <taxon>Grewioideae</taxon>
        <taxon>Apeibeae</taxon>
        <taxon>Corchorus</taxon>
    </lineage>
</organism>
<gene>
    <name evidence="6" type="ORF">COLO4_32449</name>
</gene>
<dbReference type="InterPro" id="IPR046848">
    <property type="entry name" value="E_motif"/>
</dbReference>
<feature type="repeat" description="PPR" evidence="4">
    <location>
        <begin position="495"/>
        <end position="526"/>
    </location>
</feature>
<dbReference type="PANTHER" id="PTHR47926">
    <property type="entry name" value="PENTATRICOPEPTIDE REPEAT-CONTAINING PROTEIN"/>
    <property type="match status" value="1"/>
</dbReference>
<dbReference type="NCBIfam" id="TIGR00756">
    <property type="entry name" value="PPR"/>
    <property type="match status" value="2"/>
</dbReference>
<feature type="repeat" description="PPR" evidence="4">
    <location>
        <begin position="433"/>
        <end position="467"/>
    </location>
</feature>
<dbReference type="STRING" id="93759.A0A1R3GZ96"/>
<reference evidence="7" key="1">
    <citation type="submission" date="2013-09" db="EMBL/GenBank/DDBJ databases">
        <title>Corchorus olitorius genome sequencing.</title>
        <authorList>
            <person name="Alam M."/>
            <person name="Haque M.S."/>
            <person name="Islam M.S."/>
            <person name="Emdad E.M."/>
            <person name="Islam M.M."/>
            <person name="Ahmed B."/>
            <person name="Halim A."/>
            <person name="Hossen Q.M.M."/>
            <person name="Hossain M.Z."/>
            <person name="Ahmed R."/>
            <person name="Khan M.M."/>
            <person name="Islam R."/>
            <person name="Rashid M.M."/>
            <person name="Khan S.A."/>
            <person name="Rahman M.S."/>
            <person name="Alam M."/>
            <person name="Yahiya A.S."/>
            <person name="Khan M.S."/>
            <person name="Azam M.S."/>
            <person name="Haque T."/>
            <person name="Lashkar M.Z.H."/>
            <person name="Akhand A.I."/>
            <person name="Morshed G."/>
            <person name="Roy S."/>
            <person name="Uddin K.S."/>
            <person name="Rabeya T."/>
            <person name="Hossain A.S."/>
            <person name="Chowdhury A."/>
            <person name="Snigdha A.R."/>
            <person name="Mortoza M.S."/>
            <person name="Matin S.A."/>
            <person name="Hoque S.M.E."/>
            <person name="Islam M.K."/>
            <person name="Roy D.K."/>
            <person name="Haider R."/>
            <person name="Moosa M.M."/>
            <person name="Elias S.M."/>
            <person name="Hasan A.M."/>
            <person name="Jahan S."/>
            <person name="Shafiuddin M."/>
            <person name="Mahmood N."/>
            <person name="Shommy N.S."/>
        </authorList>
    </citation>
    <scope>NUCLEOTIDE SEQUENCE [LARGE SCALE GENOMIC DNA]</scope>
    <source>
        <strain evidence="7">cv. O-4</strain>
    </source>
</reference>
<feature type="domain" description="Carbohydrate kinase PfkB" evidence="5">
    <location>
        <begin position="307"/>
        <end position="357"/>
    </location>
</feature>
<dbReference type="GO" id="GO:0003723">
    <property type="term" value="F:RNA binding"/>
    <property type="evidence" value="ECO:0007669"/>
    <property type="project" value="InterPro"/>
</dbReference>
<dbReference type="Pfam" id="PF01535">
    <property type="entry name" value="PPR"/>
    <property type="match status" value="5"/>
</dbReference>
<dbReference type="InterPro" id="IPR002173">
    <property type="entry name" value="Carboh/pur_kinase_PfkB_CS"/>
</dbReference>
<evidence type="ECO:0000259" key="5">
    <source>
        <dbReference type="Pfam" id="PF00294"/>
    </source>
</evidence>
<feature type="repeat" description="PPR" evidence="4">
    <location>
        <begin position="660"/>
        <end position="694"/>
    </location>
</feature>
<dbReference type="EMBL" id="AWUE01021123">
    <property type="protein sequence ID" value="OMO63419.1"/>
    <property type="molecule type" value="Genomic_DNA"/>
</dbReference>
<evidence type="ECO:0000313" key="7">
    <source>
        <dbReference type="Proteomes" id="UP000187203"/>
    </source>
</evidence>
<protein>
    <recommendedName>
        <fullName evidence="5">Carbohydrate kinase PfkB domain-containing protein</fullName>
    </recommendedName>
</protein>
<sequence length="1180" mass="132225">MERQRKDGEAEPVVIGGMVLDIQATSSIPPHPRTTCPGKVHYVRGGVARNIAECMWKLGANPFMISALGFDMAGNLLLDHWKSAKLPTEGIRKHEDIKTPTVCHILDVTGEVAAGVASVEAVEMFLTPEWIQEFKHKIHSSPILMVDANLSPAALEASCQIAAESDIPVWFEPVSVAKSKRIAPVVKYVTFASPNEDELIAMANALSSDNTFHPIEKNNHSTDALFQKLKLAIWLLLEKGVKILVLTIGSDGVILCSKGEPSSWRIVPEKTKKHGFSGQLFEDVTSRCPLNRFPNAKVLERSHFWAVHFPALPASVVRLTGAGDCLVGGMLASLCAGLDVMQSVAIGISAAKASVEADSNVPSQFSLATIAGGLKDSLGFGPLAFALLGFKRQWALPHGLNFAKSPKCIVLMRYLKDSLVFHVQALKAGFTQSIITYNKLIHLYSKQGFIHEAQKLFDEMPERNVFTWNTIISAYKKSQNLTQARALFDAAPKRDLVTYNSMLSGYVSADGYETDALALFKDMQTASDGDNIKIDEFTVTTMLNLSAKLSKLSYGTQLHCFMVKTGNTETGFANCDAVFQLLGEFWDNEATIPDALILMNVLGACALQAALDQGKQTHCYMLRVGIEMDEKLFSAIIDMYSKCGNISYAEKMFRKADVKDSVIYNVMMAGYAHHGHESKVFQLFEEMLEEGIRPDVVTFIALLSACRHCGLVELGEKYFNSMTELYKILPENDHYTCMIDLYGRANQLEKAVAFMKVIPVKKDAAIMGAFLNACRLNKNAELAREAEEKLLEIEGDNGARYVQLANIYAAEGNWEEMGRIRKEMRGKVKKFAGCSWVFVDNEFNTALQISDDMESEIHGCFCFARMEDYLVPWMFKRLPSKPRLLWYFRLLPALVSRKTTFLIHVLELNDRNKKANLHSIWIHCPILLSVFTAIPLLQTTSDEDQIFKSKPIETKARVYTKFCRSGQAENRVPASDCALNSGYICKFLQFMDLTSEVGLRLLFSPISSNIVVRTACCTVGTVIPVYSTFKAIENKDQDEQQKWLLYWTEVFADKILSWFPLYYHAKFAFLVWLQLPSANGAKQLYASHLRPFLLRHQARLDQILEFIYSQLRSDRLVKLQSKFISSHRAEIRFARALFVKLMASVNRVARDLIYPVQRQPNRAIEGSREVDSDALSDCED</sequence>
<dbReference type="GO" id="GO:0009451">
    <property type="term" value="P:RNA modification"/>
    <property type="evidence" value="ECO:0007669"/>
    <property type="project" value="InterPro"/>
</dbReference>
<dbReference type="Pfam" id="PF03134">
    <property type="entry name" value="TB2_DP1_HVA22"/>
    <property type="match status" value="1"/>
</dbReference>
<dbReference type="InterPro" id="IPR002885">
    <property type="entry name" value="PPR_rpt"/>
</dbReference>
<evidence type="ECO:0000256" key="1">
    <source>
        <dbReference type="ARBA" id="ARBA00022679"/>
    </source>
</evidence>
<dbReference type="Proteomes" id="UP000187203">
    <property type="component" value="Unassembled WGS sequence"/>
</dbReference>
<dbReference type="InterPro" id="IPR011990">
    <property type="entry name" value="TPR-like_helical_dom_sf"/>
</dbReference>
<dbReference type="PANTHER" id="PTHR47926:SF387">
    <property type="entry name" value="PENTATRICOPEPTIDE REPEAT-CONTAINING PROTEIN"/>
    <property type="match status" value="1"/>
</dbReference>
<evidence type="ECO:0000256" key="2">
    <source>
        <dbReference type="ARBA" id="ARBA00022737"/>
    </source>
</evidence>
<proteinExistence type="predicted"/>
<keyword evidence="7" id="KW-1185">Reference proteome</keyword>
<evidence type="ECO:0000256" key="3">
    <source>
        <dbReference type="ARBA" id="ARBA00022777"/>
    </source>
</evidence>
<dbReference type="SUPFAM" id="SSF48452">
    <property type="entry name" value="TPR-like"/>
    <property type="match status" value="1"/>
</dbReference>
<dbReference type="Pfam" id="PF00294">
    <property type="entry name" value="PfkB"/>
    <property type="match status" value="2"/>
</dbReference>
<keyword evidence="3" id="KW-0418">Kinase</keyword>
<dbReference type="Gene3D" id="3.40.1190.20">
    <property type="match status" value="1"/>
</dbReference>
<dbReference type="Pfam" id="PF20431">
    <property type="entry name" value="E_motif"/>
    <property type="match status" value="1"/>
</dbReference>